<accession>A0ABN1RLD9</accession>
<evidence type="ECO:0000313" key="3">
    <source>
        <dbReference type="Proteomes" id="UP001500665"/>
    </source>
</evidence>
<dbReference type="Proteomes" id="UP001500665">
    <property type="component" value="Unassembled WGS sequence"/>
</dbReference>
<dbReference type="EMBL" id="BAAAHH010000022">
    <property type="protein sequence ID" value="GAA0959438.1"/>
    <property type="molecule type" value="Genomic_DNA"/>
</dbReference>
<organism evidence="2 3">
    <name type="scientific">Actinocorallia libanotica</name>
    <dbReference type="NCBI Taxonomy" id="46162"/>
    <lineage>
        <taxon>Bacteria</taxon>
        <taxon>Bacillati</taxon>
        <taxon>Actinomycetota</taxon>
        <taxon>Actinomycetes</taxon>
        <taxon>Streptosporangiales</taxon>
        <taxon>Thermomonosporaceae</taxon>
        <taxon>Actinocorallia</taxon>
    </lineage>
</organism>
<feature type="region of interest" description="Disordered" evidence="1">
    <location>
        <begin position="44"/>
        <end position="83"/>
    </location>
</feature>
<evidence type="ECO:0000256" key="1">
    <source>
        <dbReference type="SAM" id="MobiDB-lite"/>
    </source>
</evidence>
<protein>
    <submittedName>
        <fullName evidence="2">Uncharacterized protein</fullName>
    </submittedName>
</protein>
<keyword evidence="3" id="KW-1185">Reference proteome</keyword>
<proteinExistence type="predicted"/>
<feature type="compositionally biased region" description="Basic and acidic residues" evidence="1">
    <location>
        <begin position="65"/>
        <end position="83"/>
    </location>
</feature>
<name>A0ABN1RLD9_9ACTN</name>
<gene>
    <name evidence="2" type="ORF">GCM10009550_49240</name>
</gene>
<comment type="caution">
    <text evidence="2">The sequence shown here is derived from an EMBL/GenBank/DDBJ whole genome shotgun (WGS) entry which is preliminary data.</text>
</comment>
<reference evidence="2 3" key="1">
    <citation type="journal article" date="2019" name="Int. J. Syst. Evol. Microbiol.">
        <title>The Global Catalogue of Microorganisms (GCM) 10K type strain sequencing project: providing services to taxonomists for standard genome sequencing and annotation.</title>
        <authorList>
            <consortium name="The Broad Institute Genomics Platform"/>
            <consortium name="The Broad Institute Genome Sequencing Center for Infectious Disease"/>
            <person name="Wu L."/>
            <person name="Ma J."/>
        </authorList>
    </citation>
    <scope>NUCLEOTIDE SEQUENCE [LARGE SCALE GENOMIC DNA]</scope>
    <source>
        <strain evidence="2 3">JCM 10696</strain>
    </source>
</reference>
<evidence type="ECO:0000313" key="2">
    <source>
        <dbReference type="EMBL" id="GAA0959438.1"/>
    </source>
</evidence>
<sequence>MCSPIRLTLPGACQTPFIPCALPCVRDRRGRLVRRLSRSLQDMKPNHTAVGFPFPASPKNSPQGDIRDEYHVEDTPDTERLMA</sequence>